<sequence>MKVLLIAIIGVLIWQSNDARHFIADSLENTADFIRPNTKLTISF</sequence>
<accession>A0A873WA38</accession>
<keyword evidence="2" id="KW-1185">Reference proteome</keyword>
<dbReference type="EMBL" id="MW117965">
    <property type="protein sequence ID" value="QPB07950.1"/>
    <property type="molecule type" value="Genomic_DNA"/>
</dbReference>
<name>A0A873WA38_9CAUD</name>
<reference evidence="1" key="1">
    <citation type="submission" date="2020-10" db="EMBL/GenBank/DDBJ databases">
        <title>The Isolation and Genome Sequence of a Novel Cyanophage S-H38 from the Yellow Sea, China.</title>
        <authorList>
            <person name="Jiang T."/>
        </authorList>
    </citation>
    <scope>NUCLEOTIDE SEQUENCE</scope>
</reference>
<dbReference type="Proteomes" id="UP000663144">
    <property type="component" value="Segment"/>
</dbReference>
<evidence type="ECO:0000313" key="2">
    <source>
        <dbReference type="Proteomes" id="UP000663144"/>
    </source>
</evidence>
<protein>
    <submittedName>
        <fullName evidence="1">Uncharacterized protein</fullName>
    </submittedName>
</protein>
<dbReference type="KEGG" id="vg:77946646"/>
<proteinExistence type="predicted"/>
<dbReference type="GeneID" id="77946646"/>
<organism evidence="1 2">
    <name type="scientific">Synechococcus phage S-H38</name>
    <dbReference type="NCBI Taxonomy" id="2783673"/>
    <lineage>
        <taxon>Viruses</taxon>
        <taxon>Duplodnaviria</taxon>
        <taxon>Heunggongvirae</taxon>
        <taxon>Uroviricota</taxon>
        <taxon>Caudoviricetes</taxon>
        <taxon>Pantevenvirales</taxon>
        <taxon>Kyanoviridae</taxon>
        <taxon>Yellowseavirus</taxon>
        <taxon>Yellowseavirus thirtyeight</taxon>
    </lineage>
</organism>
<evidence type="ECO:0000313" key="1">
    <source>
        <dbReference type="EMBL" id="QPB07950.1"/>
    </source>
</evidence>
<dbReference type="RefSeq" id="YP_010670441.1">
    <property type="nucleotide sequence ID" value="NC_070964.1"/>
</dbReference>